<proteinExistence type="predicted"/>
<protein>
    <submittedName>
        <fullName evidence="1">Uncharacterized protein</fullName>
    </submittedName>
</protein>
<sequence length="90" mass="9783">MKFEKFTAVGVAILEVRGDGWSAGFYLKPNIAVKVYGNKPDLNEFRDACALSMFPLPAIDALYAAACVAFEQRHVPTKLAPPYAATSIDC</sequence>
<organism evidence="1 2">
    <name type="scientific">Escherichia phage nieznany</name>
    <dbReference type="NCBI Taxonomy" id="2696432"/>
    <lineage>
        <taxon>Viruses</taxon>
        <taxon>Duplodnaviria</taxon>
        <taxon>Heunggongvirae</taxon>
        <taxon>Uroviricota</taxon>
        <taxon>Caudoviricetes</taxon>
        <taxon>Stephanstirmvirinae</taxon>
        <taxon>Phapecoctavirus</taxon>
        <taxon>Phapecoctavirus nieznany</taxon>
    </lineage>
</organism>
<keyword evidence="2" id="KW-1185">Reference proteome</keyword>
<reference evidence="2" key="1">
    <citation type="submission" date="2019-12" db="EMBL/GenBank/DDBJ databases">
        <authorList>
            <person name="Olsen N.S."/>
            <person name="Junco L.M.F."/>
            <person name="Kot W."/>
            <person name="Hansen L.H."/>
        </authorList>
    </citation>
    <scope>NUCLEOTIDE SEQUENCE [LARGE SCALE GENOMIC DNA]</scope>
</reference>
<gene>
    <name evidence="1" type="ORF">nieznany_224</name>
</gene>
<accession>A0A6B9WUW5</accession>
<evidence type="ECO:0000313" key="2">
    <source>
        <dbReference type="Proteomes" id="UP000464223"/>
    </source>
</evidence>
<dbReference type="EMBL" id="MN850598">
    <property type="protein sequence ID" value="QHR69557.1"/>
    <property type="molecule type" value="Genomic_DNA"/>
</dbReference>
<evidence type="ECO:0000313" key="1">
    <source>
        <dbReference type="EMBL" id="QHR69557.1"/>
    </source>
</evidence>
<dbReference type="Proteomes" id="UP000464223">
    <property type="component" value="Segment"/>
</dbReference>
<name>A0A6B9WUW5_9CAUD</name>